<dbReference type="EMBL" id="RWGY01000029">
    <property type="protein sequence ID" value="TVU20137.1"/>
    <property type="molecule type" value="Genomic_DNA"/>
</dbReference>
<dbReference type="SMART" id="SM00768">
    <property type="entry name" value="X8"/>
    <property type="match status" value="1"/>
</dbReference>
<feature type="domain" description="X8" evidence="3">
    <location>
        <begin position="98"/>
        <end position="182"/>
    </location>
</feature>
<dbReference type="GO" id="GO:0009506">
    <property type="term" value="C:plasmodesma"/>
    <property type="evidence" value="ECO:0007669"/>
    <property type="project" value="UniProtKB-ARBA"/>
</dbReference>
<dbReference type="FunFam" id="1.20.58.1040:FF:000007">
    <property type="entry name" value="PLASMODESMATA CALLOSE-BINDING PROTEIN 2"/>
    <property type="match status" value="1"/>
</dbReference>
<evidence type="ECO:0000259" key="3">
    <source>
        <dbReference type="SMART" id="SM00768"/>
    </source>
</evidence>
<dbReference type="Gramene" id="TVU20137">
    <property type="protein sequence ID" value="TVU20137"/>
    <property type="gene ID" value="EJB05_36331"/>
</dbReference>
<dbReference type="OrthoDB" id="1073427at2759"/>
<dbReference type="InterPro" id="IPR044788">
    <property type="entry name" value="X8_dom_prot"/>
</dbReference>
<keyword evidence="5" id="KW-1185">Reference proteome</keyword>
<organism evidence="4 5">
    <name type="scientific">Eragrostis curvula</name>
    <name type="common">weeping love grass</name>
    <dbReference type="NCBI Taxonomy" id="38414"/>
    <lineage>
        <taxon>Eukaryota</taxon>
        <taxon>Viridiplantae</taxon>
        <taxon>Streptophyta</taxon>
        <taxon>Embryophyta</taxon>
        <taxon>Tracheophyta</taxon>
        <taxon>Spermatophyta</taxon>
        <taxon>Magnoliopsida</taxon>
        <taxon>Liliopsida</taxon>
        <taxon>Poales</taxon>
        <taxon>Poaceae</taxon>
        <taxon>PACMAD clade</taxon>
        <taxon>Chloridoideae</taxon>
        <taxon>Eragrostideae</taxon>
        <taxon>Eragrostidinae</taxon>
        <taxon>Eragrostis</taxon>
    </lineage>
</organism>
<reference evidence="4 5" key="1">
    <citation type="journal article" date="2019" name="Sci. Rep.">
        <title>A high-quality genome of Eragrostis curvula grass provides insights into Poaceae evolution and supports new strategies to enhance forage quality.</title>
        <authorList>
            <person name="Carballo J."/>
            <person name="Santos B.A.C.M."/>
            <person name="Zappacosta D."/>
            <person name="Garbus I."/>
            <person name="Selva J.P."/>
            <person name="Gallo C.A."/>
            <person name="Diaz A."/>
            <person name="Albertini E."/>
            <person name="Caccamo M."/>
            <person name="Echenique V."/>
        </authorList>
    </citation>
    <scope>NUCLEOTIDE SEQUENCE [LARGE SCALE GENOMIC DNA]</scope>
    <source>
        <strain evidence="5">cv. Victoria</strain>
        <tissue evidence="4">Leaf</tissue>
    </source>
</reference>
<dbReference type="AlphaFoldDB" id="A0A5J9U9X5"/>
<evidence type="ECO:0000313" key="4">
    <source>
        <dbReference type="EMBL" id="TVU20137.1"/>
    </source>
</evidence>
<name>A0A5J9U9X5_9POAL</name>
<evidence type="ECO:0000256" key="1">
    <source>
        <dbReference type="ARBA" id="ARBA00022729"/>
    </source>
</evidence>
<dbReference type="PANTHER" id="PTHR31044:SF85">
    <property type="entry name" value="OS05G0581900 PROTEIN"/>
    <property type="match status" value="1"/>
</dbReference>
<dbReference type="PANTHER" id="PTHR31044">
    <property type="entry name" value="BETA-1,3 GLUCANASE"/>
    <property type="match status" value="1"/>
</dbReference>
<evidence type="ECO:0000256" key="2">
    <source>
        <dbReference type="SAM" id="MobiDB-lite"/>
    </source>
</evidence>
<accession>A0A5J9U9X5</accession>
<protein>
    <recommendedName>
        <fullName evidence="3">X8 domain-containing protein</fullName>
    </recommendedName>
</protein>
<dbReference type="InterPro" id="IPR012946">
    <property type="entry name" value="X8"/>
</dbReference>
<feature type="region of interest" description="Disordered" evidence="2">
    <location>
        <begin position="33"/>
        <end position="53"/>
    </location>
</feature>
<comment type="caution">
    <text evidence="4">The sequence shown here is derived from an EMBL/GenBank/DDBJ whole genome shotgun (WGS) entry which is preliminary data.</text>
</comment>
<sequence>FSIINNKIVAAFYNHVLKDYTYGLVQASGKGISEQRTEDARGTTRLARADDAPERDVNKPLATVPVVNPTVTTAPLPTATPATRTPPSLANPVAGGGSWCVASPSASPTALQVALDYACGQGGADCSAIQQGGGCFNPDTVKDHASYAFNSYYQKNPVQTSCDFGGTALLTSTNPSASTCQYPGTSTGASVLNTTTPLTPTYGSPGYENSPPTGAGYGYGTGNSPPLYGSMSPPDYGDNISAAVSVLPGFKKTALSLTTCLLIATLSLAR</sequence>
<dbReference type="Gene3D" id="1.20.58.1040">
    <property type="match status" value="1"/>
</dbReference>
<feature type="non-terminal residue" evidence="4">
    <location>
        <position position="1"/>
    </location>
</feature>
<dbReference type="Proteomes" id="UP000324897">
    <property type="component" value="Chromosome 7"/>
</dbReference>
<gene>
    <name evidence="4" type="ORF">EJB05_36331</name>
</gene>
<keyword evidence="1" id="KW-0732">Signal</keyword>
<evidence type="ECO:0000313" key="5">
    <source>
        <dbReference type="Proteomes" id="UP000324897"/>
    </source>
</evidence>
<proteinExistence type="predicted"/>
<dbReference type="Pfam" id="PF07983">
    <property type="entry name" value="X8"/>
    <property type="match status" value="1"/>
</dbReference>